<accession>A0A0E9V6V1</accession>
<sequence length="25" mass="2752">MCISFPFVTSFAIILLAICTVIVHI</sequence>
<reference evidence="2" key="2">
    <citation type="journal article" date="2015" name="Fish Shellfish Immunol.">
        <title>Early steps in the European eel (Anguilla anguilla)-Vibrio vulnificus interaction in the gills: Role of the RtxA13 toxin.</title>
        <authorList>
            <person name="Callol A."/>
            <person name="Pajuelo D."/>
            <person name="Ebbesson L."/>
            <person name="Teles M."/>
            <person name="MacKenzie S."/>
            <person name="Amaro C."/>
        </authorList>
    </citation>
    <scope>NUCLEOTIDE SEQUENCE</scope>
</reference>
<dbReference type="EMBL" id="GBXM01035609">
    <property type="protein sequence ID" value="JAH72968.1"/>
    <property type="molecule type" value="Transcribed_RNA"/>
</dbReference>
<keyword evidence="1" id="KW-0812">Transmembrane</keyword>
<dbReference type="AlphaFoldDB" id="A0A0E9V6V1"/>
<keyword evidence="1" id="KW-1133">Transmembrane helix</keyword>
<proteinExistence type="predicted"/>
<organism evidence="2">
    <name type="scientific">Anguilla anguilla</name>
    <name type="common">European freshwater eel</name>
    <name type="synonym">Muraena anguilla</name>
    <dbReference type="NCBI Taxonomy" id="7936"/>
    <lineage>
        <taxon>Eukaryota</taxon>
        <taxon>Metazoa</taxon>
        <taxon>Chordata</taxon>
        <taxon>Craniata</taxon>
        <taxon>Vertebrata</taxon>
        <taxon>Euteleostomi</taxon>
        <taxon>Actinopterygii</taxon>
        <taxon>Neopterygii</taxon>
        <taxon>Teleostei</taxon>
        <taxon>Anguilliformes</taxon>
        <taxon>Anguillidae</taxon>
        <taxon>Anguilla</taxon>
    </lineage>
</organism>
<feature type="transmembrane region" description="Helical" evidence="1">
    <location>
        <begin position="6"/>
        <end position="23"/>
    </location>
</feature>
<name>A0A0E9V6V1_ANGAN</name>
<keyword evidence="1" id="KW-0472">Membrane</keyword>
<protein>
    <submittedName>
        <fullName evidence="2">Uncharacterized protein</fullName>
    </submittedName>
</protein>
<reference evidence="2" key="1">
    <citation type="submission" date="2014-11" db="EMBL/GenBank/DDBJ databases">
        <authorList>
            <person name="Amaro Gonzalez C."/>
        </authorList>
    </citation>
    <scope>NUCLEOTIDE SEQUENCE</scope>
</reference>
<evidence type="ECO:0000313" key="2">
    <source>
        <dbReference type="EMBL" id="JAH72968.1"/>
    </source>
</evidence>
<evidence type="ECO:0000256" key="1">
    <source>
        <dbReference type="SAM" id="Phobius"/>
    </source>
</evidence>